<sequence length="37" mass="4000">MSRLLLAGTAFSLILEQGCGLRLPGFPHYNYSSEISG</sequence>
<name>A0ABN8H6W9_9BACL</name>
<organism evidence="1 2">
    <name type="scientific">Paenibacillus plantiphilus</name>
    <dbReference type="NCBI Taxonomy" id="2905650"/>
    <lineage>
        <taxon>Bacteria</taxon>
        <taxon>Bacillati</taxon>
        <taxon>Bacillota</taxon>
        <taxon>Bacilli</taxon>
        <taxon>Bacillales</taxon>
        <taxon>Paenibacillaceae</taxon>
        <taxon>Paenibacillus</taxon>
    </lineage>
</organism>
<keyword evidence="2" id="KW-1185">Reference proteome</keyword>
<dbReference type="Proteomes" id="UP000838686">
    <property type="component" value="Unassembled WGS sequence"/>
</dbReference>
<proteinExistence type="predicted"/>
<evidence type="ECO:0000313" key="2">
    <source>
        <dbReference type="Proteomes" id="UP000838686"/>
    </source>
</evidence>
<evidence type="ECO:0000313" key="1">
    <source>
        <dbReference type="EMBL" id="CAH1225006.1"/>
    </source>
</evidence>
<accession>A0ABN8H6W9</accession>
<protein>
    <submittedName>
        <fullName evidence="1">Uncharacterized protein</fullName>
    </submittedName>
</protein>
<comment type="caution">
    <text evidence="1">The sequence shown here is derived from an EMBL/GenBank/DDBJ whole genome shotgun (WGS) entry which is preliminary data.</text>
</comment>
<gene>
    <name evidence="1" type="ORF">PAECIP111893_05212</name>
</gene>
<reference evidence="1" key="1">
    <citation type="submission" date="2022-01" db="EMBL/GenBank/DDBJ databases">
        <authorList>
            <person name="Criscuolo A."/>
        </authorList>
    </citation>
    <scope>NUCLEOTIDE SEQUENCE</scope>
    <source>
        <strain evidence="1">CIP111893</strain>
    </source>
</reference>
<dbReference type="EMBL" id="CAKMMF010000049">
    <property type="protein sequence ID" value="CAH1225006.1"/>
    <property type="molecule type" value="Genomic_DNA"/>
</dbReference>